<dbReference type="EMBL" id="CP066076">
    <property type="protein sequence ID" value="QQC67366.1"/>
    <property type="molecule type" value="Genomic_DNA"/>
</dbReference>
<protein>
    <submittedName>
        <fullName evidence="1">Uncharacterized protein</fullName>
    </submittedName>
</protein>
<name>A0A7T4N8T2_9BURK</name>
<proteinExistence type="predicted"/>
<dbReference type="Proteomes" id="UP000595610">
    <property type="component" value="Chromosome 2"/>
</dbReference>
<evidence type="ECO:0000313" key="2">
    <source>
        <dbReference type="Proteomes" id="UP000595610"/>
    </source>
</evidence>
<gene>
    <name evidence="1" type="ORF">I6I06_20695</name>
</gene>
<dbReference type="KEGG" id="pgis:I6I06_20695"/>
<accession>A0A7T4N8T2</accession>
<keyword evidence="2" id="KW-1185">Reference proteome</keyword>
<dbReference type="AlphaFoldDB" id="A0A7T4N8T2"/>
<evidence type="ECO:0000313" key="1">
    <source>
        <dbReference type="EMBL" id="QQC67366.1"/>
    </source>
</evidence>
<sequence>MIEKRIERRGYPHATLRMSNAEQRFEPVGIGGVHLEAHLRHAALAPAAFALRPAEVEDPHVALAVAANMVFVLRALGAEIHVRRRMFEHAERRDEMIVFARPAGRHWRRADHLPVVSRGRAEIDEERLHVRVAIDQHDILARQIAQHVRTERRLQTIGVGALLGGRHLQPARHVAREHVAQQKCAARIDDAGRIGRGESGRVDVGRRSACRYRRRWPGCSCCAPVNWRSERGRA</sequence>
<organism evidence="1 2">
    <name type="scientific">Paraburkholderia ginsengisoli</name>
    <dbReference type="NCBI Taxonomy" id="311231"/>
    <lineage>
        <taxon>Bacteria</taxon>
        <taxon>Pseudomonadati</taxon>
        <taxon>Pseudomonadota</taxon>
        <taxon>Betaproteobacteria</taxon>
        <taxon>Burkholderiales</taxon>
        <taxon>Burkholderiaceae</taxon>
        <taxon>Paraburkholderia</taxon>
    </lineage>
</organism>
<reference evidence="1 2" key="1">
    <citation type="submission" date="2020-12" db="EMBL/GenBank/DDBJ databases">
        <title>FDA dAtabase for Regulatory Grade micrObial Sequences (FDA-ARGOS): Supporting development and validation of Infectious Disease Dx tests.</title>
        <authorList>
            <person name="Nelson B."/>
            <person name="Plummer A."/>
            <person name="Tallon L."/>
            <person name="Sadzewicz L."/>
            <person name="Zhao X."/>
            <person name="Boylan J."/>
            <person name="Ott S."/>
            <person name="Bowen H."/>
            <person name="Vavikolanu K."/>
            <person name="Mehta A."/>
            <person name="Aluvathingal J."/>
            <person name="Nadendla S."/>
            <person name="Myers T."/>
            <person name="Yan Y."/>
            <person name="Sichtig H."/>
        </authorList>
    </citation>
    <scope>NUCLEOTIDE SEQUENCE [LARGE SCALE GENOMIC DNA]</scope>
    <source>
        <strain evidence="1 2">FDAARGOS_1049</strain>
    </source>
</reference>